<evidence type="ECO:0000313" key="2">
    <source>
        <dbReference type="EMBL" id="UOQ84917.1"/>
    </source>
</evidence>
<dbReference type="Proteomes" id="UP000831537">
    <property type="component" value="Chromosome"/>
</dbReference>
<feature type="transmembrane region" description="Helical" evidence="1">
    <location>
        <begin position="46"/>
        <end position="64"/>
    </location>
</feature>
<name>A0ABY4GME2_9BACI</name>
<feature type="transmembrane region" description="Helical" evidence="1">
    <location>
        <begin position="109"/>
        <end position="132"/>
    </location>
</feature>
<keyword evidence="1" id="KW-0812">Transmembrane</keyword>
<evidence type="ECO:0008006" key="4">
    <source>
        <dbReference type="Google" id="ProtNLM"/>
    </source>
</evidence>
<feature type="transmembrane region" description="Helical" evidence="1">
    <location>
        <begin position="76"/>
        <end position="97"/>
    </location>
</feature>
<accession>A0ABY4GME2</accession>
<evidence type="ECO:0000256" key="1">
    <source>
        <dbReference type="SAM" id="Phobius"/>
    </source>
</evidence>
<proteinExistence type="predicted"/>
<feature type="transmembrane region" description="Helical" evidence="1">
    <location>
        <begin position="7"/>
        <end position="26"/>
    </location>
</feature>
<dbReference type="RefSeq" id="WP_244743414.1">
    <property type="nucleotide sequence ID" value="NZ_CP095071.1"/>
</dbReference>
<protein>
    <recommendedName>
        <fullName evidence="4">DUF2569 domain-containing protein</fullName>
    </recommendedName>
</protein>
<dbReference type="EMBL" id="CP095071">
    <property type="protein sequence ID" value="UOQ84917.1"/>
    <property type="molecule type" value="Genomic_DNA"/>
</dbReference>
<keyword evidence="1" id="KW-1133">Transmembrane helix</keyword>
<sequence>MKYFLKLNVVSMLYALMFFVPMQLMLNVYRINRLTNWDIDTISTVTWIYAAIEMIGGTIALYYLTKKWLNGRNANYWAIVLWFLYLVLFTYVVASLFPMTNGGDDPNPVAGLFLIGGLIVYPFYIFIISSVGSAREEEPIQKTAIHS</sequence>
<evidence type="ECO:0000313" key="3">
    <source>
        <dbReference type="Proteomes" id="UP000831537"/>
    </source>
</evidence>
<reference evidence="2 3" key="1">
    <citation type="submission" date="2022-04" db="EMBL/GenBank/DDBJ databases">
        <title>Gracilibacillus sp. isolated from saltern.</title>
        <authorList>
            <person name="Won M."/>
            <person name="Lee C.-M."/>
            <person name="Woen H.-Y."/>
            <person name="Kwon S.-W."/>
        </authorList>
    </citation>
    <scope>NUCLEOTIDE SEQUENCE [LARGE SCALE GENOMIC DNA]</scope>
    <source>
        <strain evidence="2 3">SSPM10-3</strain>
    </source>
</reference>
<gene>
    <name evidence="2" type="ORF">MUN87_20065</name>
</gene>
<organism evidence="2 3">
    <name type="scientific">Gracilibacillus salinarum</name>
    <dbReference type="NCBI Taxonomy" id="2932255"/>
    <lineage>
        <taxon>Bacteria</taxon>
        <taxon>Bacillati</taxon>
        <taxon>Bacillota</taxon>
        <taxon>Bacilli</taxon>
        <taxon>Bacillales</taxon>
        <taxon>Bacillaceae</taxon>
        <taxon>Gracilibacillus</taxon>
    </lineage>
</organism>
<keyword evidence="3" id="KW-1185">Reference proteome</keyword>
<keyword evidence="1" id="KW-0472">Membrane</keyword>